<keyword evidence="2 6" id="KW-0227">DNA damage</keyword>
<feature type="region of interest" description="Domain III" evidence="6">
    <location>
        <begin position="149"/>
        <end position="192"/>
    </location>
</feature>
<evidence type="ECO:0000256" key="6">
    <source>
        <dbReference type="HAMAP-Rule" id="MF_00031"/>
    </source>
</evidence>
<keyword evidence="8" id="KW-0347">Helicase</keyword>
<dbReference type="InterPro" id="IPR036267">
    <property type="entry name" value="RuvA_C_sf"/>
</dbReference>
<dbReference type="GO" id="GO:0005524">
    <property type="term" value="F:ATP binding"/>
    <property type="evidence" value="ECO:0007669"/>
    <property type="project" value="InterPro"/>
</dbReference>
<evidence type="ECO:0000256" key="2">
    <source>
        <dbReference type="ARBA" id="ARBA00022763"/>
    </source>
</evidence>
<comment type="domain">
    <text evidence="6">Has three domains with a flexible linker between the domains II and III and assumes an 'L' shape. Domain III is highly mobile and contacts RuvB.</text>
</comment>
<comment type="caution">
    <text evidence="8">The sequence shown here is derived from an EMBL/GenBank/DDBJ whole genome shotgun (WGS) entry which is preliminary data.</text>
</comment>
<dbReference type="InterPro" id="IPR000085">
    <property type="entry name" value="RuvA"/>
</dbReference>
<evidence type="ECO:0000256" key="1">
    <source>
        <dbReference type="ARBA" id="ARBA00022490"/>
    </source>
</evidence>
<dbReference type="GO" id="GO:0000400">
    <property type="term" value="F:four-way junction DNA binding"/>
    <property type="evidence" value="ECO:0007669"/>
    <property type="project" value="UniProtKB-UniRule"/>
</dbReference>
<feature type="region of interest" description="Domain I" evidence="6">
    <location>
        <begin position="1"/>
        <end position="64"/>
    </location>
</feature>
<dbReference type="SUPFAM" id="SSF46929">
    <property type="entry name" value="DNA helicase RuvA subunit, C-terminal domain"/>
    <property type="match status" value="1"/>
</dbReference>
<feature type="domain" description="Helix-hairpin-helix DNA-binding motif class 1" evidence="7">
    <location>
        <begin position="73"/>
        <end position="92"/>
    </location>
</feature>
<dbReference type="InterPro" id="IPR012340">
    <property type="entry name" value="NA-bd_OB-fold"/>
</dbReference>
<keyword evidence="8" id="KW-0547">Nucleotide-binding</keyword>
<dbReference type="InterPro" id="IPR010994">
    <property type="entry name" value="RuvA_2-like"/>
</dbReference>
<keyword evidence="1 6" id="KW-0963">Cytoplasm</keyword>
<keyword evidence="3 6" id="KW-0238">DNA-binding</keyword>
<dbReference type="Gene3D" id="2.40.50.140">
    <property type="entry name" value="Nucleic acid-binding proteins"/>
    <property type="match status" value="1"/>
</dbReference>
<comment type="subunit">
    <text evidence="6">Homotetramer. Forms an RuvA(8)-RuvB(12)-Holliday junction (HJ) complex. HJ DNA is sandwiched between 2 RuvA tetramers; dsDNA enters through RuvA and exits via RuvB. An RuvB hexamer assembles on each DNA strand where it exits the tetramer. Each RuvB hexamer is contacted by two RuvA subunits (via domain III) on 2 adjacent RuvB subunits; this complex drives branch migration. In the full resolvosome a probable DNA-RuvA(4)-RuvB(12)-RuvC(2) complex forms which resolves the HJ.</text>
</comment>
<dbReference type="GO" id="GO:0009378">
    <property type="term" value="F:four-way junction helicase activity"/>
    <property type="evidence" value="ECO:0007669"/>
    <property type="project" value="InterPro"/>
</dbReference>
<gene>
    <name evidence="6" type="primary">ruvA</name>
    <name evidence="8" type="ORF">A2773_00705</name>
</gene>
<dbReference type="GO" id="GO:0006310">
    <property type="term" value="P:DNA recombination"/>
    <property type="evidence" value="ECO:0007669"/>
    <property type="project" value="UniProtKB-UniRule"/>
</dbReference>
<dbReference type="GO" id="GO:0005737">
    <property type="term" value="C:cytoplasm"/>
    <property type="evidence" value="ECO:0007669"/>
    <property type="project" value="UniProtKB-SubCell"/>
</dbReference>
<dbReference type="SMART" id="SM00278">
    <property type="entry name" value="HhH1"/>
    <property type="match status" value="2"/>
</dbReference>
<dbReference type="InterPro" id="IPR011114">
    <property type="entry name" value="RuvA_C"/>
</dbReference>
<name>A0A1F5ZLK5_9BACT</name>
<dbReference type="Proteomes" id="UP000177383">
    <property type="component" value="Unassembled WGS sequence"/>
</dbReference>
<evidence type="ECO:0000256" key="5">
    <source>
        <dbReference type="ARBA" id="ARBA00023204"/>
    </source>
</evidence>
<evidence type="ECO:0000259" key="7">
    <source>
        <dbReference type="SMART" id="SM00278"/>
    </source>
</evidence>
<dbReference type="SUPFAM" id="SSF47781">
    <property type="entry name" value="RuvA domain 2-like"/>
    <property type="match status" value="1"/>
</dbReference>
<proteinExistence type="inferred from homology"/>
<feature type="domain" description="Helix-hairpin-helix DNA-binding motif class 1" evidence="7">
    <location>
        <begin position="108"/>
        <end position="127"/>
    </location>
</feature>
<dbReference type="GO" id="GO:0006281">
    <property type="term" value="P:DNA repair"/>
    <property type="evidence" value="ECO:0007669"/>
    <property type="project" value="UniProtKB-UniRule"/>
</dbReference>
<dbReference type="Pfam" id="PF07499">
    <property type="entry name" value="RuvA_C"/>
    <property type="match status" value="1"/>
</dbReference>
<dbReference type="NCBIfam" id="TIGR00084">
    <property type="entry name" value="ruvA"/>
    <property type="match status" value="1"/>
</dbReference>
<dbReference type="CDD" id="cd14332">
    <property type="entry name" value="UBA_RuvA_C"/>
    <property type="match status" value="1"/>
</dbReference>
<evidence type="ECO:0000256" key="4">
    <source>
        <dbReference type="ARBA" id="ARBA00023172"/>
    </source>
</evidence>
<keyword evidence="8" id="KW-0067">ATP-binding</keyword>
<organism evidence="8 9">
    <name type="scientific">Candidatus Gottesmanbacteria bacterium RIFCSPHIGHO2_01_FULL_39_10</name>
    <dbReference type="NCBI Taxonomy" id="1798375"/>
    <lineage>
        <taxon>Bacteria</taxon>
        <taxon>Candidatus Gottesmaniibacteriota</taxon>
    </lineage>
</organism>
<reference evidence="8 9" key="1">
    <citation type="journal article" date="2016" name="Nat. Commun.">
        <title>Thousands of microbial genomes shed light on interconnected biogeochemical processes in an aquifer system.</title>
        <authorList>
            <person name="Anantharaman K."/>
            <person name="Brown C.T."/>
            <person name="Hug L.A."/>
            <person name="Sharon I."/>
            <person name="Castelle C.J."/>
            <person name="Probst A.J."/>
            <person name="Thomas B.C."/>
            <person name="Singh A."/>
            <person name="Wilkins M.J."/>
            <person name="Karaoz U."/>
            <person name="Brodie E.L."/>
            <person name="Williams K.H."/>
            <person name="Hubbard S.S."/>
            <person name="Banfield J.F."/>
        </authorList>
    </citation>
    <scope>NUCLEOTIDE SEQUENCE [LARGE SCALE GENOMIC DNA]</scope>
</reference>
<comment type="caution">
    <text evidence="6">Lacks conserved residue(s) required for the propagation of feature annotation.</text>
</comment>
<dbReference type="GO" id="GO:0048476">
    <property type="term" value="C:Holliday junction resolvase complex"/>
    <property type="evidence" value="ECO:0007669"/>
    <property type="project" value="UniProtKB-UniRule"/>
</dbReference>
<keyword evidence="4 6" id="KW-0233">DNA recombination</keyword>
<comment type="similarity">
    <text evidence="6">Belongs to the RuvA family.</text>
</comment>
<dbReference type="SUPFAM" id="SSF50249">
    <property type="entry name" value="Nucleic acid-binding proteins"/>
    <property type="match status" value="1"/>
</dbReference>
<evidence type="ECO:0000313" key="9">
    <source>
        <dbReference type="Proteomes" id="UP000177383"/>
    </source>
</evidence>
<protein>
    <recommendedName>
        <fullName evidence="6">Holliday junction branch migration complex subunit RuvA</fullName>
    </recommendedName>
</protein>
<dbReference type="InterPro" id="IPR003583">
    <property type="entry name" value="Hlx-hairpin-Hlx_DNA-bd_motif"/>
</dbReference>
<dbReference type="EMBL" id="MFJE01000056">
    <property type="protein sequence ID" value="OGG13311.1"/>
    <property type="molecule type" value="Genomic_DNA"/>
</dbReference>
<accession>A0A1F5ZLK5</accession>
<keyword evidence="5 6" id="KW-0234">DNA repair</keyword>
<sequence>MIGLLNGKVAYYNSVYLLLDVGGVGYKVIISQGVQKNLKNIGQSLFLHIYTHVREDLLELYGFLHRDDLELFEMLLSVSGVGPKTAMSIFSKGQSKDIVTAIASADTDFFTAVPRLGRKNAQKIIIELKNKVGGSKDIDLKGLDDKESQEILSALKTFGFTTGEIKESLKSITDKNISTDKKIKLALQFLGK</sequence>
<dbReference type="AlphaFoldDB" id="A0A1F5ZLK5"/>
<keyword evidence="8" id="KW-0378">Hydrolase</keyword>
<feature type="region of interest" description="Domain II" evidence="6">
    <location>
        <begin position="65"/>
        <end position="142"/>
    </location>
</feature>
<dbReference type="InterPro" id="IPR013849">
    <property type="entry name" value="DNA_helicase_Holl-junc_RuvA_I"/>
</dbReference>
<comment type="function">
    <text evidence="6">The RuvA-RuvB-RuvC complex processes Holliday junction (HJ) DNA during genetic recombination and DNA repair, while the RuvA-RuvB complex plays an important role in the rescue of blocked DNA replication forks via replication fork reversal (RFR). RuvA specifically binds to HJ cruciform DNA, conferring on it an open structure. The RuvB hexamer acts as an ATP-dependent pump, pulling dsDNA into and through the RuvAB complex. HJ branch migration allows RuvC to scan DNA until it finds its consensus sequence, where it cleaves and resolves the cruciform DNA.</text>
</comment>
<dbReference type="Gene3D" id="1.10.150.20">
    <property type="entry name" value="5' to 3' exonuclease, C-terminal subdomain"/>
    <property type="match status" value="1"/>
</dbReference>
<comment type="subcellular location">
    <subcellularLocation>
        <location evidence="6">Cytoplasm</location>
    </subcellularLocation>
</comment>
<dbReference type="Pfam" id="PF01330">
    <property type="entry name" value="RuvA_N"/>
    <property type="match status" value="1"/>
</dbReference>
<dbReference type="Pfam" id="PF14520">
    <property type="entry name" value="HHH_5"/>
    <property type="match status" value="1"/>
</dbReference>
<dbReference type="HAMAP" id="MF_00031">
    <property type="entry name" value="DNA_HJ_migration_RuvA"/>
    <property type="match status" value="1"/>
</dbReference>
<evidence type="ECO:0000256" key="3">
    <source>
        <dbReference type="ARBA" id="ARBA00023125"/>
    </source>
</evidence>
<evidence type="ECO:0000313" key="8">
    <source>
        <dbReference type="EMBL" id="OGG13311.1"/>
    </source>
</evidence>
<dbReference type="GO" id="GO:0009379">
    <property type="term" value="C:Holliday junction helicase complex"/>
    <property type="evidence" value="ECO:0007669"/>
    <property type="project" value="InterPro"/>
</dbReference>
<dbReference type="STRING" id="1798375.A2773_00705"/>